<reference evidence="6 7" key="1">
    <citation type="journal article" date="2018" name="Nat. Ecol. Evol.">
        <title>Pezizomycetes genomes reveal the molecular basis of ectomycorrhizal truffle lifestyle.</title>
        <authorList>
            <person name="Murat C."/>
            <person name="Payen T."/>
            <person name="Noel B."/>
            <person name="Kuo A."/>
            <person name="Morin E."/>
            <person name="Chen J."/>
            <person name="Kohler A."/>
            <person name="Krizsan K."/>
            <person name="Balestrini R."/>
            <person name="Da Silva C."/>
            <person name="Montanini B."/>
            <person name="Hainaut M."/>
            <person name="Levati E."/>
            <person name="Barry K.W."/>
            <person name="Belfiori B."/>
            <person name="Cichocki N."/>
            <person name="Clum A."/>
            <person name="Dockter R.B."/>
            <person name="Fauchery L."/>
            <person name="Guy J."/>
            <person name="Iotti M."/>
            <person name="Le Tacon F."/>
            <person name="Lindquist E.A."/>
            <person name="Lipzen A."/>
            <person name="Malagnac F."/>
            <person name="Mello A."/>
            <person name="Molinier V."/>
            <person name="Miyauchi S."/>
            <person name="Poulain J."/>
            <person name="Riccioni C."/>
            <person name="Rubini A."/>
            <person name="Sitrit Y."/>
            <person name="Splivallo R."/>
            <person name="Traeger S."/>
            <person name="Wang M."/>
            <person name="Zifcakova L."/>
            <person name="Wipf D."/>
            <person name="Zambonelli A."/>
            <person name="Paolocci F."/>
            <person name="Nowrousian M."/>
            <person name="Ottonello S."/>
            <person name="Baldrian P."/>
            <person name="Spatafora J.W."/>
            <person name="Henrissat B."/>
            <person name="Nagy L.G."/>
            <person name="Aury J.M."/>
            <person name="Wincker P."/>
            <person name="Grigoriev I.V."/>
            <person name="Bonfante P."/>
            <person name="Martin F.M."/>
        </authorList>
    </citation>
    <scope>NUCLEOTIDE SEQUENCE [LARGE SCALE GENOMIC DNA]</scope>
    <source>
        <strain evidence="6 7">RN42</strain>
    </source>
</reference>
<dbReference type="GO" id="GO:0016846">
    <property type="term" value="F:carbon-sulfur lyase activity"/>
    <property type="evidence" value="ECO:0007669"/>
    <property type="project" value="InterPro"/>
</dbReference>
<keyword evidence="7" id="KW-1185">Reference proteome</keyword>
<evidence type="ECO:0000256" key="4">
    <source>
        <dbReference type="ARBA" id="ARBA00023239"/>
    </source>
</evidence>
<dbReference type="EMBL" id="ML119654">
    <property type="protein sequence ID" value="RPA85350.1"/>
    <property type="molecule type" value="Genomic_DNA"/>
</dbReference>
<keyword evidence="2" id="KW-0479">Metal-binding</keyword>
<keyword evidence="3" id="KW-0862">Zinc</keyword>
<dbReference type="PANTHER" id="PTHR33337">
    <property type="entry name" value="GFA DOMAIN-CONTAINING PROTEIN"/>
    <property type="match status" value="1"/>
</dbReference>
<keyword evidence="4" id="KW-0456">Lyase</keyword>
<dbReference type="STRING" id="1160509.A0A3N4IMJ0"/>
<dbReference type="InterPro" id="IPR006913">
    <property type="entry name" value="CENP-V/GFA"/>
</dbReference>
<dbReference type="PANTHER" id="PTHR33337:SF40">
    <property type="entry name" value="CENP-V_GFA DOMAIN-CONTAINING PROTEIN-RELATED"/>
    <property type="match status" value="1"/>
</dbReference>
<evidence type="ECO:0000313" key="6">
    <source>
        <dbReference type="EMBL" id="RPA85350.1"/>
    </source>
</evidence>
<organism evidence="6 7">
    <name type="scientific">Ascobolus immersus RN42</name>
    <dbReference type="NCBI Taxonomy" id="1160509"/>
    <lineage>
        <taxon>Eukaryota</taxon>
        <taxon>Fungi</taxon>
        <taxon>Dikarya</taxon>
        <taxon>Ascomycota</taxon>
        <taxon>Pezizomycotina</taxon>
        <taxon>Pezizomycetes</taxon>
        <taxon>Pezizales</taxon>
        <taxon>Ascobolaceae</taxon>
        <taxon>Ascobolus</taxon>
    </lineage>
</organism>
<dbReference type="AlphaFoldDB" id="A0A3N4IMJ0"/>
<dbReference type="Proteomes" id="UP000275078">
    <property type="component" value="Unassembled WGS sequence"/>
</dbReference>
<dbReference type="Gene3D" id="3.90.1590.10">
    <property type="entry name" value="glutathione-dependent formaldehyde- activating enzyme (gfa)"/>
    <property type="match status" value="2"/>
</dbReference>
<evidence type="ECO:0000256" key="1">
    <source>
        <dbReference type="ARBA" id="ARBA00005495"/>
    </source>
</evidence>
<dbReference type="SUPFAM" id="SSF51316">
    <property type="entry name" value="Mss4-like"/>
    <property type="match status" value="2"/>
</dbReference>
<evidence type="ECO:0000313" key="7">
    <source>
        <dbReference type="Proteomes" id="UP000275078"/>
    </source>
</evidence>
<dbReference type="PROSITE" id="PS51891">
    <property type="entry name" value="CENP_V_GFA"/>
    <property type="match status" value="2"/>
</dbReference>
<dbReference type="Pfam" id="PF04828">
    <property type="entry name" value="GFA"/>
    <property type="match status" value="2"/>
</dbReference>
<feature type="domain" description="CENP-V/GFA" evidence="5">
    <location>
        <begin position="160"/>
        <end position="294"/>
    </location>
</feature>
<name>A0A3N4IMJ0_ASCIM</name>
<evidence type="ECO:0000259" key="5">
    <source>
        <dbReference type="PROSITE" id="PS51891"/>
    </source>
</evidence>
<evidence type="ECO:0000256" key="2">
    <source>
        <dbReference type="ARBA" id="ARBA00022723"/>
    </source>
</evidence>
<protein>
    <recommendedName>
        <fullName evidence="5">CENP-V/GFA domain-containing protein</fullName>
    </recommendedName>
</protein>
<feature type="domain" description="CENP-V/GFA" evidence="5">
    <location>
        <begin position="4"/>
        <end position="137"/>
    </location>
</feature>
<dbReference type="InterPro" id="IPR011057">
    <property type="entry name" value="Mss4-like_sf"/>
</dbReference>
<dbReference type="OrthoDB" id="5422068at2759"/>
<dbReference type="GO" id="GO:0046872">
    <property type="term" value="F:metal ion binding"/>
    <property type="evidence" value="ECO:0007669"/>
    <property type="project" value="UniProtKB-KW"/>
</dbReference>
<proteinExistence type="inferred from homology"/>
<gene>
    <name evidence="6" type="ORF">BJ508DRAFT_359080</name>
</gene>
<comment type="similarity">
    <text evidence="1">Belongs to the Gfa family.</text>
</comment>
<evidence type="ECO:0000256" key="3">
    <source>
        <dbReference type="ARBA" id="ARBA00022833"/>
    </source>
</evidence>
<accession>A0A3N4IMJ0</accession>
<sequence length="356" mass="39931">MTKLSLTCNCGANNIDFKHSEPLPLRTDRPAYLCPCDTCRFGTGFLATLLVDIPKKWINLPHAHLGKTSTYKTEHHGTKYFCSNCGSGLYYALDEILTIYLPALRLDGKLPTISPGLARIVSLPTGNALKSSISSFLRTAVSHPHITSEDQEDKHPSDTLNGTCLCRSTKIEIRRPPADYMKDPILKEWVYPPHASNTEHGKPRLAVGLCHCHSCRLGSSTPFYAWIFTPRPLLTVTGDKIKAYDSAPEKGVRRRFCGECGSQVTFSRRDDMWDVSCALMDLEELKDGRWARWSFKEVGEMEAVKRRPADNYIEGWTEGRDCYTDFGKEWWGELVGTVRDVANDLKQGNAPVVARA</sequence>